<name>W7X2T4_TETTS</name>
<dbReference type="eggNOG" id="KOG3533">
    <property type="taxonomic scope" value="Eukaryota"/>
</dbReference>
<dbReference type="OrthoDB" id="10693217at2759"/>
<dbReference type="KEGG" id="tet:TTHERM_000252299"/>
<evidence type="ECO:0000313" key="1">
    <source>
        <dbReference type="EMBL" id="EWS73605.1"/>
    </source>
</evidence>
<organism evidence="1 2">
    <name type="scientific">Tetrahymena thermophila (strain SB210)</name>
    <dbReference type="NCBI Taxonomy" id="312017"/>
    <lineage>
        <taxon>Eukaryota</taxon>
        <taxon>Sar</taxon>
        <taxon>Alveolata</taxon>
        <taxon>Ciliophora</taxon>
        <taxon>Intramacronucleata</taxon>
        <taxon>Oligohymenophorea</taxon>
        <taxon>Hymenostomatida</taxon>
        <taxon>Tetrahymenina</taxon>
        <taxon>Tetrahymenidae</taxon>
        <taxon>Tetrahymena</taxon>
    </lineage>
</organism>
<gene>
    <name evidence="1" type="ORF">TTHERM_000252299</name>
</gene>
<keyword evidence="2" id="KW-1185">Reference proteome</keyword>
<accession>W7X2T4</accession>
<reference evidence="2" key="1">
    <citation type="journal article" date="2006" name="PLoS Biol.">
        <title>Macronuclear genome sequence of the ciliate Tetrahymena thermophila, a model eukaryote.</title>
        <authorList>
            <person name="Eisen J.A."/>
            <person name="Coyne R.S."/>
            <person name="Wu M."/>
            <person name="Wu D."/>
            <person name="Thiagarajan M."/>
            <person name="Wortman J.R."/>
            <person name="Badger J.H."/>
            <person name="Ren Q."/>
            <person name="Amedeo P."/>
            <person name="Jones K.M."/>
            <person name="Tallon L.J."/>
            <person name="Delcher A.L."/>
            <person name="Salzberg S.L."/>
            <person name="Silva J.C."/>
            <person name="Haas B.J."/>
            <person name="Majoros W.H."/>
            <person name="Farzad M."/>
            <person name="Carlton J.M."/>
            <person name="Smith R.K. Jr."/>
            <person name="Garg J."/>
            <person name="Pearlman R.E."/>
            <person name="Karrer K.M."/>
            <person name="Sun L."/>
            <person name="Manning G."/>
            <person name="Elde N.C."/>
            <person name="Turkewitz A.P."/>
            <person name="Asai D.J."/>
            <person name="Wilkes D.E."/>
            <person name="Wang Y."/>
            <person name="Cai H."/>
            <person name="Collins K."/>
            <person name="Stewart B.A."/>
            <person name="Lee S.R."/>
            <person name="Wilamowska K."/>
            <person name="Weinberg Z."/>
            <person name="Ruzzo W.L."/>
            <person name="Wloga D."/>
            <person name="Gaertig J."/>
            <person name="Frankel J."/>
            <person name="Tsao C.-C."/>
            <person name="Gorovsky M.A."/>
            <person name="Keeling P.J."/>
            <person name="Waller R.F."/>
            <person name="Patron N.J."/>
            <person name="Cherry J.M."/>
            <person name="Stover N.A."/>
            <person name="Krieger C.J."/>
            <person name="del Toro C."/>
            <person name="Ryder H.F."/>
            <person name="Williamson S.C."/>
            <person name="Barbeau R.A."/>
            <person name="Hamilton E.P."/>
            <person name="Orias E."/>
        </authorList>
    </citation>
    <scope>NUCLEOTIDE SEQUENCE [LARGE SCALE GENOMIC DNA]</scope>
    <source>
        <strain evidence="2">SB210</strain>
    </source>
</reference>
<proteinExistence type="predicted"/>
<dbReference type="InParanoid" id="W7X2T4"/>
<dbReference type="RefSeq" id="XP_012653835.1">
    <property type="nucleotide sequence ID" value="XM_012798381.1"/>
</dbReference>
<dbReference type="EMBL" id="GG662647">
    <property type="protein sequence ID" value="EWS73605.1"/>
    <property type="molecule type" value="Genomic_DNA"/>
</dbReference>
<evidence type="ECO:0000313" key="2">
    <source>
        <dbReference type="Proteomes" id="UP000009168"/>
    </source>
</evidence>
<protein>
    <submittedName>
        <fullName evidence="1">Uncharacterized protein</fullName>
    </submittedName>
</protein>
<dbReference type="Proteomes" id="UP000009168">
    <property type="component" value="Unassembled WGS sequence"/>
</dbReference>
<sequence length="7170" mass="830339">MPYADVQYKSSLQVNEGSSWRFDFKLQGIYEINLFSIRVTFPEGFITKSAFCDIEGSQERIKTVILYNQRMIECWNIAKQLQGNQQVRIINMINPQGKVDLKNFQIELIQQSNSLVFEKKLFDPQLNIQLQVVNMKAKVNQENNFKYSNSTLTFQINLENKLGEGGILSISFGVQWSLWALNCTVIQGFQNYIGDITRCFLNSKYNSYYIQNFKEIDFTQQIVVKILVQSPLSEGTYPIKIQALNSKQQTVEQSTVTAITNSTFGSLKRFTANAVRKSFKLQADKAGPLESTFFLKKNLPATNYKSTGKVVIDIFPKILKPSTNYGIVKCYFFGNILASNCDFDDHTYADRTKITIYTPENFDYQESETPITVTTEGSKPGYSDGILLDHLVKRYLFHYHFYDNDLPISEPTEIYYQEWVPDAFEIPDLDFNYNILIREKNEYTHMRFEMKQQITFLQGDRNYLLRVTFVKDPINVWQIGQPYQNNYGIIEDFPCFLYGSSMVANPYSKCDLYQQSSRDPFVQAYGFETLQVKQGSWVILEIPQIKIGNVPAGSKGTIRFSLMEETPGMINPVVELYYKQISVQILEQSYVDYSFNPNIAVTQTPPLVNQQTDLRFSWSAAVYNPQYLIYEIDQVGYYDIGRGIINPANCDGNQCIKFKKPIHWIVIYPNTPLSQQIITNIQGVFQNPNYADQFIFKVRAMKNGAIVNKHTFNVKIGPGEIKNKIFDICNPGHVMNSINDLIRKNEENEFFIKFEVITQMPRNSLIRLTFRNIKTQVQNNRHINFCKIISGLIPYDENPISCITESATVIEITHFELVQKNTLIEIHFRLLTDSSAVINPIVDIETFYEPQNEKLIDYSYTIQSNTPNIQTNYVDSQVKFKILDEAVRSEKREKGYIGPVIIDFTPNLINILKIIKVKFDINFKTPRNYGKDSLICLLNEVRFNCIYTINPLYITIDISSNTLKASPSYRLSISTEYISPQDGLVHPQTEGFYPIHLELQDVNGLINQATKWLFIKAPKLQFLYIESVIRNQKRANMFYVNFKTTLNVQKHSLGGRIHIEFPTLDPMGNPQFDLDLGGYNQSGDDVGCRFIKLGVKIGDIGDFNDNRCRLIKSQRRGNPAVVEIINFPSLPAGTEIQMWIAKVFNPPNFNYPNQPTLQVMDANISVNIFEQNPQTGDLKYIHYDTYNVFMDIRDDPSLHDAYHPFSSQANNQVWETGSQVNSKLKSMVNQVWYDITPFAPGDLYIVELPNNFPDTLKPDWKMATCLTFYDWCLTFPQINWVVMSISTDLAVNNMYASNDVLIQILPQSVPQIATTYKSYVWQGRLFRGYVTHQITPQQWLQLIGTIKNYGLTQIDSPQMLVKGRKRVEVNFNFTNSNFIPNQGAIQIIFPSRIPSIYSHCRSSITVGSGLYSKSGPYGNVGCLVQEKNSWVIYGFGDINPLTNIKIQGIIDLPNDGNAGYIGDLDVITYGSHEYDNIFNKGRIIDKSLALPNSGFTIDNFQTKQIEDIDLLHIETKILRNAYRTPLTFKFKIDNNIFANKGRIRMMFYQYSQLSFNDNIGYSFQYYSTSQYVCSIQVVTTQENYGCKVESITLKDQGFNQIYYLFQMIPNSDLLSNIDYLFTLTTIDGNGQDEGLTFPNSGLPYKIDVSMSVQEPQSDNDYTLHQHLYYQVYGQSFAYLKFTSYITLKNEMNLFILEFQPGQTIRNDDTLIIEIPTTSIDMQQNLFADDGGLNLQNQDIILNDIIDMSLTYPDPTMECRISRGLQIKGYPLKFLCSNFKSSGKLRDINPNDIMKVAFNIQNPDVSSNHYSIPVQIYIQRNYQNAYEKILYDLVENAFYIHFWNPSTITGVNGDFNVGPLTKTVCNILTDFKFRVRNSQNLVSKNEDAYILRFNFELRDDDYLHKKNCAYVITGSLPIECAVLPNLRAFIAWPHPTNDLVASLQIQTTDNKWLTSFYREQNDIKRQIIGYACYIRELWSEKVIYQDLYPDLQPNRLDTVYFDLKFKDNDYNYANEKLDFIMEVTSPYWFYTDRVIISFPANIGWVLVGEMCLESPGSEIQITQCWFVSNSGQIQAWIDIAHRDNYVNGDQNSRQKLFIESHMETFYIPSNSVLNPSFNSFIVSFYQWSRHPSMQPSPWRSNPPITLDPSTEQYTCFTSSATMRSGESFAESPNQTWNISWQSEQNIEFDYEYHRYLDEFVPCFKTQRAPIKMDIYLPTTLNNLKGSQNFHIFDFYYGNDVIIPTPIEIKDYVQDKLICWVNNDRVKCQNDDLNKKIRLYFQTQIDANNIMFIFITAHDTNDITKEGFSYVGNQYQYKWLYEISQYRGQTYYGYTEPFPIMYNTDGGIKCPHRGIEDGNIQDSSTQIPNHITAHWFWFRFARPDILGITFNFKPRDYENRDVYSQNFFMGLESGAQYPCSRGLSGGQKNNIRCIYEKGDKTGFGISHRIHIFDFNYQVGVNEVFGLLFDQSDIQLKLTVEAWGGQATFNQPYGNYFMGSLLFDAWFSTIDTLCKVPNSCTDCDNTQNDCNYQGIDYMVPEKPAFMDQNILHFFNACQVGTQSTVIVEITLQSKSQFDSTYVEVCQVDPQYHVKDMFIYEKYEWNSNPAQNEYTKKAYLYYDFSDGKVNKIGIGYIKCKHYNNSIKTYYQCGDLLNSRLRLQTRFETYTNKICENRVGSQLNVDCSSPSIFANEYIAEIHTIDISQYNNDYDFKILKFHEDTWVTLAVRLFDVHNNAFKTPYYDSVLTFNYDSFLNIPNFGIPSECYVVEGLRMSDRRMLGEEPLCQILPNPNNPSPLAFIFKITNWDTIVTNEYVRILFKHHVMQYVYKVHDIPDHSPFIMNIYANNEAYGDGKNGHMNSRKWVNPYNFYFCWNINHQFVVLDFNHYGTDTVLITQAQANSNVSFNLNTNYCSYSQCIELAFLGLQDYAMGSTITIQWYVNDVISTCVDWADFRAKGAHSWTLCFDQHKQCLQNEWNTGQVLKFRVIFKDVLIPLDRNYWWVHMRLYEKTTFQRYSGWCAHEGWEFMCQNDEWINQFEVGSQLSVNILSLSYDSITEIDFTITQIYESIGLDVNVNRILIMEFNGPDWLDNPIYGTQYDLQEINCLCGVNTQFLTPQICVKRNRRIVSGRIYDPVILFYFSAPKGSTVRCSVPEIMIQPQNGAPSPRKLKFKIIRPSIYEWYGKNGEQYNSRVKSEYNFTPIPNSSTSDLNLVSNPSVFYQDRTTTELFVGYYDLQISNIKNLNTPYVYIRHAQIGPLMTSEFCEDQSIWDPQYTKVYNQHTKLIICRRISSQTTNAVIGAGKNLYFEQWKSQTNSDYFYNVYVYQNQDLKQQKQSSSIPNNQFQPIKASSFIVDHFFYSYNKSSDQSIIAIQIGLRGFLWREIRDGGRVEVYLLRVQVTGITSACSARIEKEFQHILWCYVDNRNPDYWIIVVNNLFTEIQTNNFLNIYFSMKNPSGYTNRFVQYTAKFYYNYKSDRDYKVQLQDQFTQNTFDFSEIDKGYSRIANTMSRFYGFKPKIFINKRYEQRFYTKYMTHKVWLSRKEIITNEECLESGFDCNTCMDVRIREYDPVILQRYYEIEIRSRSWLGNGFRIDQPTLRFFKVGSRLEIIISARTTNIHIGLWKQNNPYKTGHMLVYDFAQDVKTMQNNDHQSNTKYNDYSTDKQTDELRLQYFYFTNQIHNQITSFIIGMFVKSGSTVDYPRIYFELKFPILKVANIPGAIHGKIIPCQISLVLESQNPNRINSARCRVFDINTQSYQGLMVRIEEVNQFSPQSLLTFAFDDWLLPDSTNGYTPIDIEFNLYRAYTPTTASLQYSRYYLLLKEMILVDGINTQIWNNTVIPPVQLKSPNSYVYGTKNVEYSDNIINSWPQPTTGYLDTWGLQNTAGQKMRLIFTDGLIGGDNTPDSMSYFDDYGQLQLLWFNRKTRSAYISAPKRDNNTNSIKISIKNAVNPYPYQRDTWNLNGKIDYQLFMGQYWNFDGDGFRQTDIGIIDLSSNVQWSQFIKSVPLFNIDLTKSHLTDVLPTYNYAANQSITMRFRITHQMSKAERVKRQLTNVVFDFTQGVKFIHKCYIQSEGQKQNVFIYRYVDCQIGFNNNKYYVNLIGIANWEDTIPYQMFLQIQTDQDSIAYQILTYSQNGEVEFFKQVIVPSTLFSKIHNTFNYFTFIEGKYISDYHELAQRKIFANSAINTTWRLRFRFILDVTLNYKQTTIFVDPMTNADYLQINLPSSLTNGYIQSDPSQWLMCYFIPEISLYDKLALPLYSKCKVETSANPYYYVLTAPRDTLVNGQTYVVHISEKRIQGASFILPGAPQRSEFIWYCYSPFATTTPSYDTFITRITNRFKKAKINHLTTTSEDYDVAEITFTPSVSLNRMSESYFLIEIDSIYFQKIGLNYEDFDIINSYKRDGLPEFINGNDHSYLIEPPFSSGFSLINFGQHSNFYANIMINHVNGQDLNADQQYIFKIPMIRNPANQHSSLSYKISTIFISNKDMRKQILDEFWFINHAYVDTVHTDMTDANFKINSFNDYVLQNTMDLSVQFNYDIGPPQRILLKWDNNNDIAIDRKQLMAIQISGCKVEVFDKIYLIMVTPQSFQQSAWSIMSLGTNFQSNTYSVQYGFWFIYITNKSLTQYYHNPQQKQLKPLLDLTPKTFVQKIGFETINSVCLYRLIISTPSQVPIGGYIEINLSNELDGFEPYCYTYSEFKQVDSTNPKQVKYGPLECQMLNSKQYVIKGFNSFIASTNINVDLYLKNVNSGSVVNLSNVSIYGTQNSQSIIAISKPVPQVTILSSNPGMSQFEILDRVSYPIYAKEWQKLNFVFTLRSNNLLINQNYKLKFNLPSGWINAIGTRIELKGRYKKNDSPIMTDDTYPSPPYKYKDWTTSKHSLEGDKLVFDINVDDPLLNHYSINNQTEYIFSIESQRADIANQEGLLNADRGLYNFYLDAYQDNKLLERTYNEYYVKPREDVSDTFRVQVLNTGAGQKTAIRFSFTMNYDKAVQGDQVWIEFQTFDRLNKVFKNDLGLGFSDISDKIDCQERFGFHKISNQRIVCYIFKGNQNLLAPKRGTPVLIKILIQKDIPSTELVDFWIAYAENPITVGQVAGIKLSVRRDCRDDSPHFNCILYHAEHQYYVTQSIPLSQYSSNGAFSANSNIVTLTASHTFTIKSSVDIQSNQYILIQYPSNHKNQNTCLSLVGECLEFPQYNWVLFKPSALIKAGLDTSIKLDNMINGWHRRSPSPDNYFLLQVFDNNGNIVQTFKITHNYYDYFLINTQGSIINTQTYDQKYHINTLFLKENFMNVAQLDVLNMYIEQEINYFRLDKPKEISKFDLNYCNATLTIIPTTLRLPYPLRYDCEVHEQYILLIRTTHFPPWDFTFTKYNLRIYFKFIIDGKIPLMDGVLPRSANPFILYGCVVRCDDPLDSKNILSWSHVTQSNIPWDISYYNQPNLNNAGFYTQSFYQCQAHINDLVSLQMMIQPNTNSSTCDINQLVFTVSDEFIYPSTLTLDQCTIQGIIQAPVDSCSVSRRQGQTQVKLILKEKLGDLAQIVTISDKDVNKIFVAPSYPGMFYPIKLDMYCDSKLIETQFTNFTNVRGENLDVSYLKIMNSLDEKTPQIYEFQFRTGKHAIPNGYQRIIQGQLSQGIYSSIQFIFEWIGDGYNIHQGYTYDLGMNIKDGSEVGCAIKSGLKLIQGNILKCILIYGKGPEKMPQISISNYEQIPPNTQVSILITNIQSIGANFLTTIKIGVLITNPKFNSEAYFYDLVAYIPDKTSALNSPIANTHDDVVVTGNSQIHSSSNYQFTFTLGRRALKVTDYFGIQFPDNFINTLMYDPSTINCVSTCSSIYVFPASSMVYLQPKTNLAANSQVVFQINGIPNPNYAVRGQITIKQFTFIDRKIDSQYNAQFSANFTPSSLFQNANVEVSSQTGGETNVQYTFQFQLGHTVPANGAISIDFPLDLYDNPKLSSEPIKCKLFGDVFDEFNKSVCKFAGPNRLSIALVNTQLLPNSIYKIIVDGITNPNKSYDQASKQQNFVFSSHFNSNAILNQIIAQKTTSPPILYVTALKKCIVQVSPFIKNTKLKSFYSFKFSCNVQIKNKSIVEINLPTEYSMNNKQDTYDCSSFEQSTLYTKQCTLQEIKGQLILSAQLREITNSQQFTINLDLYNPSIENSKYIFSAKFRQQNQYFADTQNTGTNFASIFENLKIIFTKNQDNHSQIKLQNVPINAAEPAYYIFKTPSLRNKIQIEQTSIIFPNHFSKNLGENLKCFILNSNNEAYRFSIHDILKLKAKQLNDYQNFIQLPCSTNYDYTITFLNVRSFYNESSFEWDYLMVQNVYNPGKFYLDTYNSDGIASWVFEDNLYYEIIDTAKQLDIKKIEAKITSTTVFSPYIFEIYTLQQLKQSTLTGIMIDLPDQYDISLQPQDISCYSSISQKIKTSCQLYNNTILLWSEIFKVDNVFHYIYVESIINPSITDPCKENQFKNSNFKLTILDLSTNEILATSKPNQQACLQYSKDLLYIKIDGPTMLVKGLSYQFKMQIERPANVLKLIPKYNNLYFDLIPNILVFKDFDLPSEINFIILVKQSAKVGNQSIKFDKIETREDSYIKSGDQYQLPPILKFVVVENQNTINHVLIEDLKANSIGGIVTAFVNVPEPPSQNMYLNIDITNSKNIDVQPSKILITHEQRNYNFTIKYLSDKVTQPIPFYFSLQSNQNIVHQIRSPVKHLVITHIDQHSKNKIAKLEFMDSIPHESYYKNHLGRSIDTHLIQKDELKPQILSIKTVSIQLNKVVLYLITSQPGSVRYFITYKNSKPPLSALEVFSFSYSEGIIITKGEVHTKQYFPEAKDYTAEINIKELNYSTSYELYAVCNNGMGISRIKSANFTTSYLKAGTIFHLTLSQNTNSRELIKQLSQALRIKHSDMALLTSKQVIDNQGERIKNDLFTFEIAIAPQSNGYDINQYIKNMIHNNQETFIKLMKNYVQGFETYRVEPFSRKYMNGMTKITDLKPKVENVSFYSANITVRSWEDSIVYAVVLEDKKNKNITLLSQQIILGFDQHNNPVKEFQSTKSYSNSSNYYNANLYFDNLNDGTNYTVYITATNVMPYSEQLKFLPLQDNNVIMFKFSTPFNYNLDSCLMIEDLKDINIQLSQIIEKRYQTEKQFGYCKKVKQKTNSTKKILGQFNY</sequence>
<dbReference type="GeneID" id="24438033"/>